<evidence type="ECO:0000256" key="10">
    <source>
        <dbReference type="ARBA" id="ARBA00023180"/>
    </source>
</evidence>
<keyword evidence="10" id="KW-0325">Glycoprotein</keyword>
<sequence length="340" mass="40087">MTPSLFSDEVSGWLTYYEKCKNHKPSKEGLHITWSIMELVLCGKNWNFLLQNDDYNRLIDIKFTFKVNNFVCDKNVPLLIILVHTAPSHIVKRNLIRRTWGKTEQDIKIVFLLGTHSNVEIKDKLEQENLKHKDIVQGSFLDSYRNLTYKHVMGLKYVVYHCAQAKYVLKVDDDTCVNTPLLRKFLVRDLSPYGANNLLMGNVVRKAMAYRGFRSKWKVSFNEYRPRYYPIYCLGWYTLYSRDILFGLYKEAQQLQYFWLEDVFGTGFSAAKLNFSSHTDISALTLSKNEFKLLKYCPINRCRPFLFGWSDMDENEILDLWRYIMINPVPHSVKNETIES</sequence>
<keyword evidence="8 11" id="KW-0333">Golgi apparatus</keyword>
<dbReference type="PANTHER" id="PTHR11214:SF376">
    <property type="entry name" value="HEXOSYLTRANSFERASE"/>
    <property type="match status" value="1"/>
</dbReference>
<dbReference type="Gene3D" id="3.90.550.50">
    <property type="match status" value="1"/>
</dbReference>
<proteinExistence type="inferred from homology"/>
<keyword evidence="4" id="KW-0808">Transferase</keyword>
<dbReference type="Pfam" id="PF01762">
    <property type="entry name" value="Galactosyl_T"/>
    <property type="match status" value="1"/>
</dbReference>
<dbReference type="PANTHER" id="PTHR11214">
    <property type="entry name" value="BETA-1,3-N-ACETYLGLUCOSAMINYLTRANSFERASE"/>
    <property type="match status" value="1"/>
</dbReference>
<evidence type="ECO:0000256" key="6">
    <source>
        <dbReference type="ARBA" id="ARBA00022968"/>
    </source>
</evidence>
<keyword evidence="6" id="KW-0735">Signal-anchor</keyword>
<evidence type="ECO:0000256" key="8">
    <source>
        <dbReference type="ARBA" id="ARBA00023034"/>
    </source>
</evidence>
<dbReference type="FunFam" id="3.90.550.50:FF:000001">
    <property type="entry name" value="Hexosyltransferase"/>
    <property type="match status" value="1"/>
</dbReference>
<dbReference type="Proteomes" id="UP001159042">
    <property type="component" value="Unassembled WGS sequence"/>
</dbReference>
<comment type="subcellular location">
    <subcellularLocation>
        <location evidence="1 11">Golgi apparatus membrane</location>
        <topology evidence="1 11">Single-pass type II membrane protein</topology>
    </subcellularLocation>
</comment>
<accession>A0AAV8V669</accession>
<evidence type="ECO:0000256" key="2">
    <source>
        <dbReference type="ARBA" id="ARBA00008661"/>
    </source>
</evidence>
<organism evidence="12 13">
    <name type="scientific">Exocentrus adspersus</name>
    <dbReference type="NCBI Taxonomy" id="1586481"/>
    <lineage>
        <taxon>Eukaryota</taxon>
        <taxon>Metazoa</taxon>
        <taxon>Ecdysozoa</taxon>
        <taxon>Arthropoda</taxon>
        <taxon>Hexapoda</taxon>
        <taxon>Insecta</taxon>
        <taxon>Pterygota</taxon>
        <taxon>Neoptera</taxon>
        <taxon>Endopterygota</taxon>
        <taxon>Coleoptera</taxon>
        <taxon>Polyphaga</taxon>
        <taxon>Cucujiformia</taxon>
        <taxon>Chrysomeloidea</taxon>
        <taxon>Cerambycidae</taxon>
        <taxon>Lamiinae</taxon>
        <taxon>Acanthocinini</taxon>
        <taxon>Exocentrus</taxon>
    </lineage>
</organism>
<gene>
    <name evidence="12" type="ORF">NQ315_012847</name>
</gene>
<name>A0AAV8V669_9CUCU</name>
<dbReference type="EC" id="2.4.1.-" evidence="11"/>
<dbReference type="GO" id="GO:0006493">
    <property type="term" value="P:protein O-linked glycosylation"/>
    <property type="evidence" value="ECO:0007669"/>
    <property type="project" value="TreeGrafter"/>
</dbReference>
<evidence type="ECO:0000256" key="9">
    <source>
        <dbReference type="ARBA" id="ARBA00023136"/>
    </source>
</evidence>
<evidence type="ECO:0000256" key="3">
    <source>
        <dbReference type="ARBA" id="ARBA00022676"/>
    </source>
</evidence>
<evidence type="ECO:0000256" key="4">
    <source>
        <dbReference type="ARBA" id="ARBA00022679"/>
    </source>
</evidence>
<evidence type="ECO:0000256" key="11">
    <source>
        <dbReference type="RuleBase" id="RU363063"/>
    </source>
</evidence>
<dbReference type="EMBL" id="JANEYG010000460">
    <property type="protein sequence ID" value="KAJ8909643.1"/>
    <property type="molecule type" value="Genomic_DNA"/>
</dbReference>
<evidence type="ECO:0000256" key="5">
    <source>
        <dbReference type="ARBA" id="ARBA00022692"/>
    </source>
</evidence>
<reference evidence="12 13" key="1">
    <citation type="journal article" date="2023" name="Insect Mol. Biol.">
        <title>Genome sequencing provides insights into the evolution of gene families encoding plant cell wall-degrading enzymes in longhorned beetles.</title>
        <authorList>
            <person name="Shin N.R."/>
            <person name="Okamura Y."/>
            <person name="Kirsch R."/>
            <person name="Pauchet Y."/>
        </authorList>
    </citation>
    <scope>NUCLEOTIDE SEQUENCE [LARGE SCALE GENOMIC DNA]</scope>
    <source>
        <strain evidence="12">EAD_L_NR</strain>
    </source>
</reference>
<dbReference type="GO" id="GO:0016758">
    <property type="term" value="F:hexosyltransferase activity"/>
    <property type="evidence" value="ECO:0007669"/>
    <property type="project" value="InterPro"/>
</dbReference>
<evidence type="ECO:0000313" key="12">
    <source>
        <dbReference type="EMBL" id="KAJ8909643.1"/>
    </source>
</evidence>
<protein>
    <recommendedName>
        <fullName evidence="11">Hexosyltransferase</fullName>
        <ecNumber evidence="11">2.4.1.-</ecNumber>
    </recommendedName>
</protein>
<keyword evidence="3 11" id="KW-0328">Glycosyltransferase</keyword>
<dbReference type="GO" id="GO:0000139">
    <property type="term" value="C:Golgi membrane"/>
    <property type="evidence" value="ECO:0007669"/>
    <property type="project" value="UniProtKB-SubCell"/>
</dbReference>
<keyword evidence="5" id="KW-0812">Transmembrane</keyword>
<keyword evidence="9" id="KW-0472">Membrane</keyword>
<dbReference type="InterPro" id="IPR002659">
    <property type="entry name" value="Glyco_trans_31"/>
</dbReference>
<evidence type="ECO:0000313" key="13">
    <source>
        <dbReference type="Proteomes" id="UP001159042"/>
    </source>
</evidence>
<dbReference type="AlphaFoldDB" id="A0AAV8V669"/>
<comment type="caution">
    <text evidence="12">The sequence shown here is derived from an EMBL/GenBank/DDBJ whole genome shotgun (WGS) entry which is preliminary data.</text>
</comment>
<keyword evidence="7" id="KW-1133">Transmembrane helix</keyword>
<evidence type="ECO:0000256" key="1">
    <source>
        <dbReference type="ARBA" id="ARBA00004323"/>
    </source>
</evidence>
<evidence type="ECO:0000256" key="7">
    <source>
        <dbReference type="ARBA" id="ARBA00022989"/>
    </source>
</evidence>
<keyword evidence="13" id="KW-1185">Reference proteome</keyword>
<comment type="similarity">
    <text evidence="2 11">Belongs to the glycosyltransferase 31 family.</text>
</comment>